<feature type="region of interest" description="Disordered" evidence="1">
    <location>
        <begin position="835"/>
        <end position="854"/>
    </location>
</feature>
<feature type="compositionally biased region" description="Low complexity" evidence="1">
    <location>
        <begin position="836"/>
        <end position="854"/>
    </location>
</feature>
<feature type="region of interest" description="Disordered" evidence="1">
    <location>
        <begin position="547"/>
        <end position="574"/>
    </location>
</feature>
<feature type="region of interest" description="Disordered" evidence="1">
    <location>
        <begin position="487"/>
        <end position="517"/>
    </location>
</feature>
<dbReference type="OrthoDB" id="267967at2759"/>
<feature type="compositionally biased region" description="Basic and acidic residues" evidence="1">
    <location>
        <begin position="58"/>
        <end position="69"/>
    </location>
</feature>
<organism evidence="2 3">
    <name type="scientific">Leishmania martiniquensis</name>
    <dbReference type="NCBI Taxonomy" id="1580590"/>
    <lineage>
        <taxon>Eukaryota</taxon>
        <taxon>Discoba</taxon>
        <taxon>Euglenozoa</taxon>
        <taxon>Kinetoplastea</taxon>
        <taxon>Metakinetoplastina</taxon>
        <taxon>Trypanosomatida</taxon>
        <taxon>Trypanosomatidae</taxon>
        <taxon>Leishmaniinae</taxon>
        <taxon>Leishmania</taxon>
    </lineage>
</organism>
<feature type="region of interest" description="Disordered" evidence="1">
    <location>
        <begin position="792"/>
        <end position="825"/>
    </location>
</feature>
<feature type="region of interest" description="Disordered" evidence="1">
    <location>
        <begin position="332"/>
        <end position="374"/>
    </location>
</feature>
<feature type="compositionally biased region" description="Low complexity" evidence="1">
    <location>
        <begin position="558"/>
        <end position="572"/>
    </location>
</feature>
<dbReference type="KEGG" id="lmat:92517495"/>
<feature type="region of interest" description="Disordered" evidence="1">
    <location>
        <begin position="152"/>
        <end position="318"/>
    </location>
</feature>
<protein>
    <submittedName>
        <fullName evidence="2">Uncharacterized protein</fullName>
    </submittedName>
</protein>
<feature type="compositionally biased region" description="Low complexity" evidence="1">
    <location>
        <begin position="409"/>
        <end position="439"/>
    </location>
</feature>
<feature type="region of interest" description="Disordered" evidence="1">
    <location>
        <begin position="974"/>
        <end position="1005"/>
    </location>
</feature>
<feature type="region of interest" description="Disordered" evidence="1">
    <location>
        <begin position="409"/>
        <end position="446"/>
    </location>
</feature>
<reference evidence="3" key="1">
    <citation type="journal article" date="2021" name="Microbiol. Resour. Announc.">
        <title>LGAAP: Leishmaniinae Genome Assembly and Annotation Pipeline.</title>
        <authorList>
            <person name="Almutairi H."/>
            <person name="Urbaniak M.D."/>
            <person name="Bates M.D."/>
            <person name="Jariyapan N."/>
            <person name="Kwakye-Nuako G."/>
            <person name="Thomaz-Soccol V."/>
            <person name="Al-Salem W.S."/>
            <person name="Dillon R.J."/>
            <person name="Bates P.A."/>
            <person name="Gatherer D."/>
        </authorList>
    </citation>
    <scope>NUCLEOTIDE SEQUENCE [LARGE SCALE GENOMIC DNA]</scope>
</reference>
<dbReference type="RefSeq" id="XP_067180828.1">
    <property type="nucleotide sequence ID" value="XM_067324983.1"/>
</dbReference>
<dbReference type="GeneID" id="92517495"/>
<feature type="compositionally biased region" description="Polar residues" evidence="1">
    <location>
        <begin position="301"/>
        <end position="317"/>
    </location>
</feature>
<comment type="caution">
    <text evidence="2">The sequence shown here is derived from an EMBL/GenBank/DDBJ whole genome shotgun (WGS) entry which is preliminary data.</text>
</comment>
<evidence type="ECO:0000256" key="1">
    <source>
        <dbReference type="SAM" id="MobiDB-lite"/>
    </source>
</evidence>
<proteinExistence type="predicted"/>
<evidence type="ECO:0000313" key="3">
    <source>
        <dbReference type="Proteomes" id="UP000673552"/>
    </source>
</evidence>
<sequence>MSSNAAENSVEKEVADKSTATTVTVDAGASVSNERGWKGWRNRLMNWRSGGGSSHSNNDSREGGDHSKEAVAASDVAAKNNEEHDQQSAEVDRPSVTASTVSSAVADAKADSTAVSTPPARPMNIWLRRALERQVESAIAEAIRDGKPIPEAAVEASADTPPQVAAGEPGSSGTATSAKMSAVTPAAPKTSFAELMRRHREGLVPPSAQPPVKATKVVKRPKGTESPHPVVARTAPEEAPEQASAKKRAAITSTDPHSVPEATPVVSSPLQATPTAEADPAAAPSEVATVHQAAVRKRPKATNSASAKRAQGTSATASVIAAPAHVTMVKGKASLEELRARRNRTTAGGSVGHHNTPATAEGGRSGVESSSGAGNAVGEQLQQDEYSDSALDAVSRLLLRYCLGSRTTATAPSTAAATDGADVSSSSAEPAAAAAAESPPSSPQMTTEIDFLNELMELFESNSLTPASLELLRELFQHVRVLPRPLSVSGASKSDESADAGASASQDGEATTAEMDADAYREAARRREYVQQVIMVLLNRLKHMKIQEQRQKQQNSGAATAATSTNVASSPAQPTPAVINWISTTKCAPMPPPTRHQQQLSGMVYPIGQRMSSAAPWPSMAEAAGAYPDEVAAAAFTSAMTAYGYPNPYAHLTVFSQHQPVAPPVGWLSSFASPIPGAPHDCHGNITHNNSNVAARLVASPFPGAFPIIPPPANMDTAGAEDREMQELFRMIRAQLTQPVSKKSSSMSAIGTRAEASTSVAGATPVEVSQAERAVLRHVQLDFKKHMEQQQAAAAAAAVEGPPVLPSPPQTASTQPTAGLSTPPEIGATQLRRTHATPGATAGTPDPAAGGVTGTTAAEKAYSGQCQHHHAPFAHQVRSLERTKEAAGGSPSEGVTIALVEKEAIAASEAAPAKPHRTTLSLNATPFVPGGATTATFTLTPTADSTPKKTTFNYHAKPFLPAGSVHSSVPIVPPNRVQPAASAQGLAPQQKPQRQRTVSSSAAPFLPKNLLPANTFQTNTPVMPPPPPGSAADPWASYEMFARWRDMMENYYQQVFAMQRMSATATVLPSPSPTDAGGGPALAAMITMPRPA</sequence>
<gene>
    <name evidence="2" type="ORF">LSCM1_07618</name>
</gene>
<feature type="compositionally biased region" description="Polar residues" evidence="1">
    <location>
        <begin position="990"/>
        <end position="1002"/>
    </location>
</feature>
<feature type="compositionally biased region" description="Low complexity" evidence="1">
    <location>
        <begin position="499"/>
        <end position="510"/>
    </location>
</feature>
<feature type="region of interest" description="Disordered" evidence="1">
    <location>
        <begin position="1"/>
        <end position="121"/>
    </location>
</feature>
<reference evidence="3" key="2">
    <citation type="journal article" date="2021" name="Sci. Data">
        <title>Chromosome-scale genome sequencing, assembly and annotation of six genomes from subfamily Leishmaniinae.</title>
        <authorList>
            <person name="Almutairi H."/>
            <person name="Urbaniak M.D."/>
            <person name="Bates M.D."/>
            <person name="Jariyapan N."/>
            <person name="Kwakye-Nuako G."/>
            <person name="Thomaz Soccol V."/>
            <person name="Al-Salem W.S."/>
            <person name="Dillon R.J."/>
            <person name="Bates P.A."/>
            <person name="Gatherer D."/>
        </authorList>
    </citation>
    <scope>NUCLEOTIDE SEQUENCE [LARGE SCALE GENOMIC DNA]</scope>
</reference>
<evidence type="ECO:0000313" key="2">
    <source>
        <dbReference type="EMBL" id="KAG5485532.1"/>
    </source>
</evidence>
<feature type="compositionally biased region" description="Low complexity" evidence="1">
    <location>
        <begin position="360"/>
        <end position="374"/>
    </location>
</feature>
<feature type="compositionally biased region" description="Low complexity" evidence="1">
    <location>
        <begin position="95"/>
        <end position="117"/>
    </location>
</feature>
<dbReference type="AlphaFoldDB" id="A0A836GP39"/>
<feature type="compositionally biased region" description="Basic and acidic residues" evidence="1">
    <location>
        <begin position="80"/>
        <end position="93"/>
    </location>
</feature>
<dbReference type="Proteomes" id="UP000673552">
    <property type="component" value="Unassembled WGS sequence"/>
</dbReference>
<accession>A0A836GP39</accession>
<keyword evidence="3" id="KW-1185">Reference proteome</keyword>
<feature type="compositionally biased region" description="Low complexity" evidence="1">
    <location>
        <begin position="272"/>
        <end position="289"/>
    </location>
</feature>
<name>A0A836GP39_9TRYP</name>
<dbReference type="EMBL" id="JAFEUZ010000009">
    <property type="protein sequence ID" value="KAG5485532.1"/>
    <property type="molecule type" value="Genomic_DNA"/>
</dbReference>